<sequence length="603" mass="68803">MKSALVIGASRGIGRQIALTLGENGYKVCVAAKTVQGSDKLPGSIEMVANEIRAKGGDAFVKKCDVRFEKELKDTVQECLHHFDRLDYAIYNAGAIAWKPVLETPLKQFDLMNEVNVRGAYIMIQEVLPHFLKQNSGKILLVCPPIYNRFFKGKTPYAVTKCGMTILVHGLANELKETGVSVTGLWPATVIESHVTTVQNLPTQYMRTAHIFADAVLKIGQEPTQRQVAFQKQSYNWLNGQALIDEDYLRSIGMNDFTKYRCDPLSEPPRMMPKQMPSLLVEEENEKLTKMMLNNTTKSMRICLLLTFFIIILSLLYFFMRVKCVVQFPPPISPEPPIVSTTPPLCPVPCDEKSNMDLCVEWRGCHKRTCSSLPWWGLVCDMESDWYTTDFNCKDRRMMGNWPVCFDNNLVPSSGCIVYSFGIDYDFRFDDAMAKVGCTVYSFDPSMMDKQDHKHAERVFFKRIGISDKDDDHYMPHIDDYVRRRKAPNGWSMKRLQSILDQLGHKKEQITVLKMDIEGYEWNVTQDLIDSSILQSIPQLLVEWHLFEDFPPRQEVPAAVDTYFAVKKIGFRMFANGGLYSVHCPTSSLKTQAEVAYVNTKLK</sequence>
<dbReference type="SUPFAM" id="SSF51735">
    <property type="entry name" value="NAD(P)-binding Rossmann-fold domains"/>
    <property type="match status" value="1"/>
</dbReference>
<feature type="domain" description="Methyltransferase" evidence="2">
    <location>
        <begin position="386"/>
        <end position="575"/>
    </location>
</feature>
<organism evidence="3 4">
    <name type="scientific">Pomacea canaliculata</name>
    <name type="common">Golden apple snail</name>
    <dbReference type="NCBI Taxonomy" id="400727"/>
    <lineage>
        <taxon>Eukaryota</taxon>
        <taxon>Metazoa</taxon>
        <taxon>Spiralia</taxon>
        <taxon>Lophotrochozoa</taxon>
        <taxon>Mollusca</taxon>
        <taxon>Gastropoda</taxon>
        <taxon>Caenogastropoda</taxon>
        <taxon>Architaenioglossa</taxon>
        <taxon>Ampullarioidea</taxon>
        <taxon>Ampullariidae</taxon>
        <taxon>Pomacea</taxon>
    </lineage>
</organism>
<evidence type="ECO:0000256" key="1">
    <source>
        <dbReference type="SAM" id="Phobius"/>
    </source>
</evidence>
<evidence type="ECO:0000313" key="4">
    <source>
        <dbReference type="Proteomes" id="UP000245119"/>
    </source>
</evidence>
<dbReference type="InterPro" id="IPR025714">
    <property type="entry name" value="Methyltranfer_dom"/>
</dbReference>
<proteinExistence type="predicted"/>
<dbReference type="Proteomes" id="UP000245119">
    <property type="component" value="Linkage Group LG12"/>
</dbReference>
<dbReference type="PANTHER" id="PTHR42808:SF4">
    <property type="entry name" value="SHORT CHAIN DEHYDROGENASE"/>
    <property type="match status" value="1"/>
</dbReference>
<feature type="transmembrane region" description="Helical" evidence="1">
    <location>
        <begin position="300"/>
        <end position="320"/>
    </location>
</feature>
<dbReference type="Pfam" id="PF13383">
    <property type="entry name" value="Methyltransf_22"/>
    <property type="match status" value="1"/>
</dbReference>
<dbReference type="Pfam" id="PF00106">
    <property type="entry name" value="adh_short"/>
    <property type="match status" value="1"/>
</dbReference>
<protein>
    <recommendedName>
        <fullName evidence="2">Methyltransferase domain-containing protein</fullName>
    </recommendedName>
</protein>
<evidence type="ECO:0000313" key="3">
    <source>
        <dbReference type="EMBL" id="PVD20501.1"/>
    </source>
</evidence>
<gene>
    <name evidence="3" type="ORF">C0Q70_18657</name>
</gene>
<dbReference type="EMBL" id="PZQS01000012">
    <property type="protein sequence ID" value="PVD20501.1"/>
    <property type="molecule type" value="Genomic_DNA"/>
</dbReference>
<dbReference type="InterPro" id="IPR036291">
    <property type="entry name" value="NAD(P)-bd_dom_sf"/>
</dbReference>
<dbReference type="Gene3D" id="3.40.50.720">
    <property type="entry name" value="NAD(P)-binding Rossmann-like Domain"/>
    <property type="match status" value="1"/>
</dbReference>
<reference evidence="3 4" key="1">
    <citation type="submission" date="2018-04" db="EMBL/GenBank/DDBJ databases">
        <title>The genome of golden apple snail Pomacea canaliculata provides insight into stress tolerance and invasive adaptation.</title>
        <authorList>
            <person name="Liu C."/>
            <person name="Liu B."/>
            <person name="Ren Y."/>
            <person name="Zhang Y."/>
            <person name="Wang H."/>
            <person name="Li S."/>
            <person name="Jiang F."/>
            <person name="Yin L."/>
            <person name="Zhang G."/>
            <person name="Qian W."/>
            <person name="Fan W."/>
        </authorList>
    </citation>
    <scope>NUCLEOTIDE SEQUENCE [LARGE SCALE GENOMIC DNA]</scope>
    <source>
        <strain evidence="3">SZHN2017</strain>
        <tissue evidence="3">Muscle</tissue>
    </source>
</reference>
<accession>A0A2T7NH53</accession>
<dbReference type="InterPro" id="IPR002347">
    <property type="entry name" value="SDR_fam"/>
</dbReference>
<dbReference type="InterPro" id="IPR051935">
    <property type="entry name" value="HSDL2"/>
</dbReference>
<dbReference type="STRING" id="400727.A0A2T7NH53"/>
<keyword evidence="1" id="KW-0472">Membrane</keyword>
<keyword evidence="4" id="KW-1185">Reference proteome</keyword>
<dbReference type="PANTHER" id="PTHR42808">
    <property type="entry name" value="HYDROXYSTEROID DEHYDROGENASE-LIKE PROTEIN 2"/>
    <property type="match status" value="1"/>
</dbReference>
<dbReference type="AlphaFoldDB" id="A0A2T7NH53"/>
<dbReference type="PRINTS" id="PR00081">
    <property type="entry name" value="GDHRDH"/>
</dbReference>
<keyword evidence="1" id="KW-1133">Transmembrane helix</keyword>
<comment type="caution">
    <text evidence="3">The sequence shown here is derived from an EMBL/GenBank/DDBJ whole genome shotgun (WGS) entry which is preliminary data.</text>
</comment>
<name>A0A2T7NH53_POMCA</name>
<evidence type="ECO:0000259" key="2">
    <source>
        <dbReference type="Pfam" id="PF13383"/>
    </source>
</evidence>
<keyword evidence="1" id="KW-0812">Transmembrane</keyword>
<dbReference type="OrthoDB" id="10006218at2759"/>